<accession>A0ABW8PUU4</accession>
<sequence>MRLSVFLLLLILLSGCAIHPLGLSTAEWEAMTPAEQQQAREEQAAIDAERRRVREERQRQQQQAEQERAALRHNAAYGEVVECRLTQAQARMARREWHSVKDVAFAIHRDEPARRITLVQTDRPTRSQQVQVSFDGLNVRLCEWYDRHCTQLAGSERLFARGLSQVVQVNGLLEGQLECSFPRRHSFSRPH</sequence>
<comment type="caution">
    <text evidence="2">The sequence shown here is derived from an EMBL/GenBank/DDBJ whole genome shotgun (WGS) entry which is preliminary data.</text>
</comment>
<evidence type="ECO:0000313" key="3">
    <source>
        <dbReference type="Proteomes" id="UP001621714"/>
    </source>
</evidence>
<name>A0ABW8PUU4_9GAMM</name>
<keyword evidence="3" id="KW-1185">Reference proteome</keyword>
<protein>
    <recommendedName>
        <fullName evidence="4">Lipoprotein</fullName>
    </recommendedName>
</protein>
<feature type="compositionally biased region" description="Basic and acidic residues" evidence="1">
    <location>
        <begin position="38"/>
        <end position="68"/>
    </location>
</feature>
<proteinExistence type="predicted"/>
<dbReference type="EMBL" id="JBANFI010000002">
    <property type="protein sequence ID" value="MFK7160045.1"/>
    <property type="molecule type" value="Genomic_DNA"/>
</dbReference>
<evidence type="ECO:0008006" key="4">
    <source>
        <dbReference type="Google" id="ProtNLM"/>
    </source>
</evidence>
<dbReference type="PROSITE" id="PS51257">
    <property type="entry name" value="PROKAR_LIPOPROTEIN"/>
    <property type="match status" value="1"/>
</dbReference>
<gene>
    <name evidence="2" type="ORF">V6U78_03225</name>
</gene>
<reference evidence="2 3" key="1">
    <citation type="submission" date="2024-02" db="EMBL/GenBank/DDBJ databases">
        <title>Marinospirillum sp. MEB 164 isolated from Lonar lake sediment.</title>
        <authorList>
            <person name="Joshi A."/>
            <person name="Thite S."/>
        </authorList>
    </citation>
    <scope>NUCLEOTIDE SEQUENCE [LARGE SCALE GENOMIC DNA]</scope>
    <source>
        <strain evidence="2 3">MEB164</strain>
    </source>
</reference>
<feature type="region of interest" description="Disordered" evidence="1">
    <location>
        <begin position="33"/>
        <end position="68"/>
    </location>
</feature>
<evidence type="ECO:0000256" key="1">
    <source>
        <dbReference type="SAM" id="MobiDB-lite"/>
    </source>
</evidence>
<evidence type="ECO:0000313" key="2">
    <source>
        <dbReference type="EMBL" id="MFK7160045.1"/>
    </source>
</evidence>
<dbReference type="RefSeq" id="WP_405337146.1">
    <property type="nucleotide sequence ID" value="NZ_JBANFI010000002.1"/>
</dbReference>
<dbReference type="Proteomes" id="UP001621714">
    <property type="component" value="Unassembled WGS sequence"/>
</dbReference>
<organism evidence="2 3">
    <name type="scientific">Marinospirillum alkalitolerans</name>
    <dbReference type="NCBI Taxonomy" id="3123374"/>
    <lineage>
        <taxon>Bacteria</taxon>
        <taxon>Pseudomonadati</taxon>
        <taxon>Pseudomonadota</taxon>
        <taxon>Gammaproteobacteria</taxon>
        <taxon>Oceanospirillales</taxon>
        <taxon>Oceanospirillaceae</taxon>
        <taxon>Marinospirillum</taxon>
    </lineage>
</organism>